<name>A0A9P1C5U9_9DINO</name>
<comment type="caution">
    <text evidence="1">The sequence shown here is derived from an EMBL/GenBank/DDBJ whole genome shotgun (WGS) entry which is preliminary data.</text>
</comment>
<evidence type="ECO:0000313" key="2">
    <source>
        <dbReference type="EMBL" id="CAL1138465.1"/>
    </source>
</evidence>
<protein>
    <submittedName>
        <fullName evidence="1">Uncharacterized protein</fullName>
    </submittedName>
</protein>
<keyword evidence="3" id="KW-1185">Reference proteome</keyword>
<reference evidence="1" key="1">
    <citation type="submission" date="2022-10" db="EMBL/GenBank/DDBJ databases">
        <authorList>
            <person name="Chen Y."/>
            <person name="Dougan E. K."/>
            <person name="Chan C."/>
            <person name="Rhodes N."/>
            <person name="Thang M."/>
        </authorList>
    </citation>
    <scope>NUCLEOTIDE SEQUENCE</scope>
</reference>
<organism evidence="1">
    <name type="scientific">Cladocopium goreaui</name>
    <dbReference type="NCBI Taxonomy" id="2562237"/>
    <lineage>
        <taxon>Eukaryota</taxon>
        <taxon>Sar</taxon>
        <taxon>Alveolata</taxon>
        <taxon>Dinophyceae</taxon>
        <taxon>Suessiales</taxon>
        <taxon>Symbiodiniaceae</taxon>
        <taxon>Cladocopium</taxon>
    </lineage>
</organism>
<accession>A0A9P1C5U9</accession>
<dbReference type="AlphaFoldDB" id="A0A9P1C5U9"/>
<dbReference type="EMBL" id="CAMXCT010000953">
    <property type="protein sequence ID" value="CAI3985090.1"/>
    <property type="molecule type" value="Genomic_DNA"/>
</dbReference>
<evidence type="ECO:0000313" key="1">
    <source>
        <dbReference type="EMBL" id="CAI3985090.1"/>
    </source>
</evidence>
<dbReference type="EMBL" id="CAMXCT020000953">
    <property type="protein sequence ID" value="CAL1138465.1"/>
    <property type="molecule type" value="Genomic_DNA"/>
</dbReference>
<dbReference type="Proteomes" id="UP001152797">
    <property type="component" value="Unassembled WGS sequence"/>
</dbReference>
<gene>
    <name evidence="1" type="ORF">C1SCF055_LOCUS12574</name>
</gene>
<reference evidence="2" key="2">
    <citation type="submission" date="2024-04" db="EMBL/GenBank/DDBJ databases">
        <authorList>
            <person name="Chen Y."/>
            <person name="Shah S."/>
            <person name="Dougan E. K."/>
            <person name="Thang M."/>
            <person name="Chan C."/>
        </authorList>
    </citation>
    <scope>NUCLEOTIDE SEQUENCE [LARGE SCALE GENOMIC DNA]</scope>
</reference>
<dbReference type="EMBL" id="CAMXCT030000953">
    <property type="protein sequence ID" value="CAL4772402.1"/>
    <property type="molecule type" value="Genomic_DNA"/>
</dbReference>
<sequence length="50" mass="5524">EAVDSFIVQKLSPLSRRNLLRGASSFAGEFRGKANIAMTPTAFRNLTERV</sequence>
<feature type="non-terminal residue" evidence="1">
    <location>
        <position position="1"/>
    </location>
</feature>
<evidence type="ECO:0000313" key="3">
    <source>
        <dbReference type="Proteomes" id="UP001152797"/>
    </source>
</evidence>
<proteinExistence type="predicted"/>